<name>A0A7N1A605_KALFE</name>
<reference evidence="1" key="1">
    <citation type="submission" date="2021-01" db="UniProtKB">
        <authorList>
            <consortium name="EnsemblPlants"/>
        </authorList>
    </citation>
    <scope>IDENTIFICATION</scope>
</reference>
<dbReference type="EnsemblPlants" id="Kaladp0093s0187.1.v1.1">
    <property type="protein sequence ID" value="Kaladp0093s0187.1.v1.1"/>
    <property type="gene ID" value="Kaladp0093s0187.v1.1"/>
</dbReference>
<proteinExistence type="predicted"/>
<evidence type="ECO:0000313" key="1">
    <source>
        <dbReference type="EnsemblPlants" id="Kaladp0093s0187.1.v1.1"/>
    </source>
</evidence>
<organism evidence="1 2">
    <name type="scientific">Kalanchoe fedtschenkoi</name>
    <name type="common">Lavender scallops</name>
    <name type="synonym">South American air plant</name>
    <dbReference type="NCBI Taxonomy" id="63787"/>
    <lineage>
        <taxon>Eukaryota</taxon>
        <taxon>Viridiplantae</taxon>
        <taxon>Streptophyta</taxon>
        <taxon>Embryophyta</taxon>
        <taxon>Tracheophyta</taxon>
        <taxon>Spermatophyta</taxon>
        <taxon>Magnoliopsida</taxon>
        <taxon>eudicotyledons</taxon>
        <taxon>Gunneridae</taxon>
        <taxon>Pentapetalae</taxon>
        <taxon>Saxifragales</taxon>
        <taxon>Crassulaceae</taxon>
        <taxon>Kalanchoe</taxon>
    </lineage>
</organism>
<dbReference type="AlphaFoldDB" id="A0A7N1A605"/>
<protein>
    <submittedName>
        <fullName evidence="1">Uncharacterized protein</fullName>
    </submittedName>
</protein>
<sequence>MKKLTKGIEESRKELEKITEDQKKFLNVFKKFEQKASKVQESYKMYIQHKIVVDKAKPDSEKMKKTVDELRASEVDSDYKLQELKKKFSELEMKGKGSKKKKD</sequence>
<evidence type="ECO:0000313" key="2">
    <source>
        <dbReference type="Proteomes" id="UP000594263"/>
    </source>
</evidence>
<keyword evidence="2" id="KW-1185">Reference proteome</keyword>
<dbReference type="Proteomes" id="UP000594263">
    <property type="component" value="Unplaced"/>
</dbReference>
<dbReference type="Gramene" id="Kaladp0093s0187.1.v1.1">
    <property type="protein sequence ID" value="Kaladp0093s0187.1.v1.1"/>
    <property type="gene ID" value="Kaladp0093s0187.v1.1"/>
</dbReference>
<accession>A0A7N1A605</accession>